<proteinExistence type="predicted"/>
<dbReference type="Proteomes" id="UP000593567">
    <property type="component" value="Unassembled WGS sequence"/>
</dbReference>
<dbReference type="GO" id="GO:1990811">
    <property type="term" value="C:MWP complex"/>
    <property type="evidence" value="ECO:0007669"/>
    <property type="project" value="TreeGrafter"/>
</dbReference>
<dbReference type="InterPro" id="IPR001680">
    <property type="entry name" value="WD40_rpt"/>
</dbReference>
<dbReference type="InterPro" id="IPR036322">
    <property type="entry name" value="WD40_repeat_dom_sf"/>
</dbReference>
<dbReference type="GO" id="GO:0005815">
    <property type="term" value="C:microtubule organizing center"/>
    <property type="evidence" value="ECO:0007669"/>
    <property type="project" value="TreeGrafter"/>
</dbReference>
<evidence type="ECO:0000313" key="2">
    <source>
        <dbReference type="Proteomes" id="UP000593567"/>
    </source>
</evidence>
<dbReference type="InterPro" id="IPR015943">
    <property type="entry name" value="WD40/YVTN_repeat-like_dom_sf"/>
</dbReference>
<sequence>MALAERRELKDCISIFTCSTWQLVKHFETETEDMAGVRWSPDGEVLCVWESSLSYKVLLYSLDGRLMSSYSAYEHALGIKSLDWSPSAQFLAIGSYDKKVCNRHLLTGVR</sequence>
<dbReference type="SUPFAM" id="SSF50978">
    <property type="entry name" value="WD40 repeat-like"/>
    <property type="match status" value="1"/>
</dbReference>
<dbReference type="EMBL" id="VXIV02000426">
    <property type="protein sequence ID" value="KAF6038342.1"/>
    <property type="molecule type" value="Genomic_DNA"/>
</dbReference>
<organism evidence="1 2">
    <name type="scientific">Bugula neritina</name>
    <name type="common">Brown bryozoan</name>
    <name type="synonym">Sertularia neritina</name>
    <dbReference type="NCBI Taxonomy" id="10212"/>
    <lineage>
        <taxon>Eukaryota</taxon>
        <taxon>Metazoa</taxon>
        <taxon>Spiralia</taxon>
        <taxon>Lophotrochozoa</taxon>
        <taxon>Bryozoa</taxon>
        <taxon>Gymnolaemata</taxon>
        <taxon>Cheilostomatida</taxon>
        <taxon>Flustrina</taxon>
        <taxon>Buguloidea</taxon>
        <taxon>Bugulidae</taxon>
        <taxon>Bugula</taxon>
    </lineage>
</organism>
<name>A0A7J7KI30_BUGNE</name>
<protein>
    <submittedName>
        <fullName evidence="1">WRAP73</fullName>
    </submittedName>
</protein>
<gene>
    <name evidence="1" type="ORF">EB796_003347</name>
</gene>
<keyword evidence="2" id="KW-1185">Reference proteome</keyword>
<dbReference type="Gene3D" id="2.130.10.10">
    <property type="entry name" value="YVTN repeat-like/Quinoprotein amine dehydrogenase"/>
    <property type="match status" value="1"/>
</dbReference>
<dbReference type="Pfam" id="PF00400">
    <property type="entry name" value="WD40"/>
    <property type="match status" value="1"/>
</dbReference>
<reference evidence="1" key="1">
    <citation type="submission" date="2020-06" db="EMBL/GenBank/DDBJ databases">
        <title>Draft genome of Bugula neritina, a colonial animal packing powerful symbionts and potential medicines.</title>
        <authorList>
            <person name="Rayko M."/>
        </authorList>
    </citation>
    <scope>NUCLEOTIDE SEQUENCE [LARGE SCALE GENOMIC DNA]</scope>
    <source>
        <strain evidence="1">Kwan_BN1</strain>
    </source>
</reference>
<evidence type="ECO:0000313" key="1">
    <source>
        <dbReference type="EMBL" id="KAF6038342.1"/>
    </source>
</evidence>
<dbReference type="AlphaFoldDB" id="A0A7J7KI30"/>
<dbReference type="InterPro" id="IPR052778">
    <property type="entry name" value="Centrosome-WD_assoc"/>
</dbReference>
<dbReference type="PANTHER" id="PTHR16220:SF0">
    <property type="entry name" value="WD REPEAT-CONTAINING PROTEIN WRAP73"/>
    <property type="match status" value="1"/>
</dbReference>
<dbReference type="PANTHER" id="PTHR16220">
    <property type="entry name" value="WD REPEAT PROTEIN 8-RELATED"/>
    <property type="match status" value="1"/>
</dbReference>
<comment type="caution">
    <text evidence="1">The sequence shown here is derived from an EMBL/GenBank/DDBJ whole genome shotgun (WGS) entry which is preliminary data.</text>
</comment>
<dbReference type="OrthoDB" id="308690at2759"/>
<accession>A0A7J7KI30</accession>